<dbReference type="PANTHER" id="PTHR18853">
    <property type="entry name" value="FORKHEAD-ASSOCIATED DOMAIN-CONTAINING PROTEIN 1-RELATED"/>
    <property type="match status" value="1"/>
</dbReference>
<protein>
    <recommendedName>
        <fullName evidence="5">Coiled-coil domain-containing protein 27</fullName>
    </recommendedName>
</protein>
<dbReference type="InterPro" id="IPR052642">
    <property type="entry name" value="CC-FHA_domain"/>
</dbReference>
<dbReference type="PANTHER" id="PTHR18853:SF9">
    <property type="entry name" value="COILED-COIL DOMAIN-CONTAINING PROTEIN 27"/>
    <property type="match status" value="1"/>
</dbReference>
<dbReference type="OrthoDB" id="9949340at2759"/>
<evidence type="ECO:0000313" key="2">
    <source>
        <dbReference type="EMBL" id="KAG0119151.1"/>
    </source>
</evidence>
<dbReference type="EMBL" id="JADDUC020000026">
    <property type="protein sequence ID" value="KAI1231483.1"/>
    <property type="molecule type" value="Genomic_DNA"/>
</dbReference>
<comment type="caution">
    <text evidence="2">The sequence shown here is derived from an EMBL/GenBank/DDBJ whole genome shotgun (WGS) entry which is preliminary data.</text>
</comment>
<organism evidence="2">
    <name type="scientific">Lamprotornis superbus</name>
    <dbReference type="NCBI Taxonomy" id="245042"/>
    <lineage>
        <taxon>Eukaryota</taxon>
        <taxon>Metazoa</taxon>
        <taxon>Chordata</taxon>
        <taxon>Craniata</taxon>
        <taxon>Vertebrata</taxon>
        <taxon>Euteleostomi</taxon>
        <taxon>Archelosauria</taxon>
        <taxon>Archosauria</taxon>
        <taxon>Dinosauria</taxon>
        <taxon>Saurischia</taxon>
        <taxon>Theropoda</taxon>
        <taxon>Coelurosauria</taxon>
        <taxon>Aves</taxon>
        <taxon>Neognathae</taxon>
        <taxon>Neoaves</taxon>
        <taxon>Telluraves</taxon>
        <taxon>Australaves</taxon>
        <taxon>Passeriformes</taxon>
        <taxon>Sturnidae</taxon>
        <taxon>Lamprotornis</taxon>
    </lineage>
</organism>
<feature type="coiled-coil region" evidence="1">
    <location>
        <begin position="22"/>
        <end position="63"/>
    </location>
</feature>
<evidence type="ECO:0000256" key="1">
    <source>
        <dbReference type="SAM" id="Coils"/>
    </source>
</evidence>
<reference evidence="2" key="1">
    <citation type="submission" date="2020-10" db="EMBL/GenBank/DDBJ databases">
        <title>Feather gene expression reveals the developmental basis of iridescence in African starlings.</title>
        <authorList>
            <person name="Rubenstein D.R."/>
        </authorList>
    </citation>
    <scope>NUCLEOTIDE SEQUENCE</scope>
    <source>
        <strain evidence="2">SS15</strain>
        <tissue evidence="2">Liver</tissue>
    </source>
</reference>
<evidence type="ECO:0000313" key="4">
    <source>
        <dbReference type="Proteomes" id="UP000618051"/>
    </source>
</evidence>
<feature type="coiled-coil region" evidence="1">
    <location>
        <begin position="91"/>
        <end position="146"/>
    </location>
</feature>
<keyword evidence="1" id="KW-0175">Coiled coil</keyword>
<dbReference type="EMBL" id="JADDUC010000093">
    <property type="protein sequence ID" value="KAG0119151.1"/>
    <property type="molecule type" value="Genomic_DNA"/>
</dbReference>
<name>A0A835NQ24_9PASS</name>
<dbReference type="AlphaFoldDB" id="A0A835NQ24"/>
<accession>A0A835NQ24</accession>
<gene>
    <name evidence="3" type="ORF">IHE44_0007935</name>
    <name evidence="2" type="ORF">IHE44_014842</name>
</gene>
<evidence type="ECO:0008006" key="5">
    <source>
        <dbReference type="Google" id="ProtNLM"/>
    </source>
</evidence>
<reference evidence="3 4" key="2">
    <citation type="journal article" date="2021" name="J. Hered.">
        <title>Feather Gene Expression Elucidates the Developmental Basis of Plumage Iridescence in African Starlings.</title>
        <authorList>
            <person name="Rubenstein D.R."/>
            <person name="Corvelo A."/>
            <person name="MacManes M.D."/>
            <person name="Maia R."/>
            <person name="Narzisi G."/>
            <person name="Rousaki A."/>
            <person name="Vandenabeele P."/>
            <person name="Shawkey M.D."/>
            <person name="Solomon J."/>
        </authorList>
    </citation>
    <scope>NUCLEOTIDE SEQUENCE [LARGE SCALE GENOMIC DNA]</scope>
    <source>
        <strain evidence="3">SS15</strain>
    </source>
</reference>
<keyword evidence="4" id="KW-1185">Reference proteome</keyword>
<dbReference type="Proteomes" id="UP000618051">
    <property type="component" value="Unassembled WGS sequence"/>
</dbReference>
<sequence>MGQLRQELRKAKDDHNMAIGAISSLQRQIEIQESELRRMRSEKDLLQRQLREREAQIQAMCDKFCSLTEEQRQEQITMMMEEENLNLQQVVTEQESQLAEQNKLISELQETISQLRAEVVTTRLQLLKHKQAHKEIQSQAEALQHKELQTRVALEHISSKFERFRNKIIQAAFSVEGSRDPVAELTDDEVLEAMQKIINERTEFRRKLKSKGSKVSLHRSSIKPYLELIRRLNIICQRSFDQLQVMGGNGGHCALLTDVLVQLGLKHNGCHGNRSKSQCSTALTSCYYSHNTTVSVSIALMAIPEL</sequence>
<evidence type="ECO:0000313" key="3">
    <source>
        <dbReference type="EMBL" id="KAI1231483.1"/>
    </source>
</evidence>
<reference evidence="3" key="3">
    <citation type="submission" date="2022-01" db="EMBL/GenBank/DDBJ databases">
        <authorList>
            <person name="Rubenstein D.R."/>
        </authorList>
    </citation>
    <scope>NUCLEOTIDE SEQUENCE</scope>
    <source>
        <strain evidence="3">SS15</strain>
        <tissue evidence="3">Liver</tissue>
    </source>
</reference>
<proteinExistence type="predicted"/>